<accession>A0ACC3NJ02</accession>
<keyword evidence="2" id="KW-1185">Reference proteome</keyword>
<protein>
    <submittedName>
        <fullName evidence="1">Uncharacterized protein</fullName>
    </submittedName>
</protein>
<evidence type="ECO:0000313" key="2">
    <source>
        <dbReference type="Proteomes" id="UP001281147"/>
    </source>
</evidence>
<dbReference type="EMBL" id="JAUTXU010000039">
    <property type="protein sequence ID" value="KAK3716965.1"/>
    <property type="molecule type" value="Genomic_DNA"/>
</dbReference>
<comment type="caution">
    <text evidence="1">The sequence shown here is derived from an EMBL/GenBank/DDBJ whole genome shotgun (WGS) entry which is preliminary data.</text>
</comment>
<sequence length="303" mass="33007">MPSVRYYNQTAPFWDFVANLEEQGSSHPFFTNQRETTNNNNNNTNQQPQNPWTEGWAGFPFGPFPHRGRHGPPHQHQHQGPPPPVETEGASAPQATEKEGEAGPSDSRGPPPPFSDQAQDGSSTRGPGARQGRCGMRGRGSWGGRGRGQWNGPAGGFPMGGFGALANMFQEQLFGGEEGASKEKSEDFKPEADVFDTPDAFVIHISLPGAKKEDVGVNWDVEKSELSIAGVVYRPGDEELLKTLAMDERKVGAFERKIRLGSKANPAQVEVDAITARMEDGVLRVEVPKLDSGYVEIKKVDIE</sequence>
<organism evidence="1 2">
    <name type="scientific">Vermiconidia calcicola</name>
    <dbReference type="NCBI Taxonomy" id="1690605"/>
    <lineage>
        <taxon>Eukaryota</taxon>
        <taxon>Fungi</taxon>
        <taxon>Dikarya</taxon>
        <taxon>Ascomycota</taxon>
        <taxon>Pezizomycotina</taxon>
        <taxon>Dothideomycetes</taxon>
        <taxon>Dothideomycetidae</taxon>
        <taxon>Mycosphaerellales</taxon>
        <taxon>Extremaceae</taxon>
        <taxon>Vermiconidia</taxon>
    </lineage>
</organism>
<gene>
    <name evidence="1" type="ORF">LTR37_006020</name>
</gene>
<dbReference type="Proteomes" id="UP001281147">
    <property type="component" value="Unassembled WGS sequence"/>
</dbReference>
<name>A0ACC3NJ02_9PEZI</name>
<reference evidence="1" key="1">
    <citation type="submission" date="2023-07" db="EMBL/GenBank/DDBJ databases">
        <title>Black Yeasts Isolated from many extreme environments.</title>
        <authorList>
            <person name="Coleine C."/>
            <person name="Stajich J.E."/>
            <person name="Selbmann L."/>
        </authorList>
    </citation>
    <scope>NUCLEOTIDE SEQUENCE</scope>
    <source>
        <strain evidence="1">CCFEE 5714</strain>
    </source>
</reference>
<evidence type="ECO:0000313" key="1">
    <source>
        <dbReference type="EMBL" id="KAK3716965.1"/>
    </source>
</evidence>
<proteinExistence type="predicted"/>